<dbReference type="AlphaFoldDB" id="A0AA86PD85"/>
<dbReference type="EMBL" id="CAXDID020000267">
    <property type="protein sequence ID" value="CAL6067369.1"/>
    <property type="molecule type" value="Genomic_DNA"/>
</dbReference>
<gene>
    <name evidence="1" type="ORF">HINF_LOCUS23997</name>
    <name evidence="2" type="ORF">HINF_LOCUS52991</name>
</gene>
<name>A0AA86PD85_9EUKA</name>
<evidence type="ECO:0000313" key="3">
    <source>
        <dbReference type="Proteomes" id="UP001642409"/>
    </source>
</evidence>
<accession>A0AA86PD85</accession>
<evidence type="ECO:0000313" key="1">
    <source>
        <dbReference type="EMBL" id="CAI9936352.1"/>
    </source>
</evidence>
<keyword evidence="3" id="KW-1185">Reference proteome</keyword>
<evidence type="ECO:0000313" key="2">
    <source>
        <dbReference type="EMBL" id="CAL6067369.1"/>
    </source>
</evidence>
<dbReference type="Proteomes" id="UP001642409">
    <property type="component" value="Unassembled WGS sequence"/>
</dbReference>
<sequence length="347" mass="39923">MSCLCQVVQPNDFRSTTAFVLRLRPGKPVYMGIQEQNIIIFDQFKYILKAIPVQFNLIDLQLPLFLQKAIICDGIIFFYTQKTLFKLQSAKIVKVIDFPLNFPPSFCVLNSTLFLNQNGSIYSLNKNQFVFNKKVVPSILLQVNRSCYLFKKLPVQAELHQLISLDELKQVATVKFGPDARIHECVVVGEIIIMQQAEQTINGQKYVGGQTIVHGENVHCVQLNQLHYIGHNLELGQAGVRLNNKLAQKAVGGKLIEEGMETVECNCQNEKFIRETNFLWFQEISDVICEESEIFTRKMNHIRQQMKDNEQNANQMKEKIFGQVESTKPKFDKICSMFVQMQHILKQ</sequence>
<comment type="caution">
    <text evidence="1">The sequence shown here is derived from an EMBL/GenBank/DDBJ whole genome shotgun (WGS) entry which is preliminary data.</text>
</comment>
<dbReference type="EMBL" id="CATOUU010000635">
    <property type="protein sequence ID" value="CAI9936352.1"/>
    <property type="molecule type" value="Genomic_DNA"/>
</dbReference>
<reference evidence="2 3" key="2">
    <citation type="submission" date="2024-07" db="EMBL/GenBank/DDBJ databases">
        <authorList>
            <person name="Akdeniz Z."/>
        </authorList>
    </citation>
    <scope>NUCLEOTIDE SEQUENCE [LARGE SCALE GENOMIC DNA]</scope>
</reference>
<protein>
    <submittedName>
        <fullName evidence="2">Hypothetical_protein</fullName>
    </submittedName>
</protein>
<reference evidence="1" key="1">
    <citation type="submission" date="2023-06" db="EMBL/GenBank/DDBJ databases">
        <authorList>
            <person name="Kurt Z."/>
        </authorList>
    </citation>
    <scope>NUCLEOTIDE SEQUENCE</scope>
</reference>
<proteinExistence type="predicted"/>
<organism evidence="1">
    <name type="scientific">Hexamita inflata</name>
    <dbReference type="NCBI Taxonomy" id="28002"/>
    <lineage>
        <taxon>Eukaryota</taxon>
        <taxon>Metamonada</taxon>
        <taxon>Diplomonadida</taxon>
        <taxon>Hexamitidae</taxon>
        <taxon>Hexamitinae</taxon>
        <taxon>Hexamita</taxon>
    </lineage>
</organism>